<evidence type="ECO:0000313" key="9">
    <source>
        <dbReference type="Proteomes" id="UP000323337"/>
    </source>
</evidence>
<keyword evidence="5" id="KW-0408">Iron</keyword>
<evidence type="ECO:0000256" key="6">
    <source>
        <dbReference type="ARBA" id="ARBA00023014"/>
    </source>
</evidence>
<proteinExistence type="predicted"/>
<protein>
    <submittedName>
        <fullName evidence="8">Radical SAM protein</fullName>
    </submittedName>
</protein>
<dbReference type="InterPro" id="IPR013785">
    <property type="entry name" value="Aldolase_TIM"/>
</dbReference>
<evidence type="ECO:0000256" key="4">
    <source>
        <dbReference type="ARBA" id="ARBA00022723"/>
    </source>
</evidence>
<dbReference type="Gene3D" id="3.20.20.70">
    <property type="entry name" value="Aldolase class I"/>
    <property type="match status" value="1"/>
</dbReference>
<dbReference type="InterPro" id="IPR058240">
    <property type="entry name" value="rSAM_sf"/>
</dbReference>
<evidence type="ECO:0000256" key="1">
    <source>
        <dbReference type="ARBA" id="ARBA00001966"/>
    </source>
</evidence>
<dbReference type="PROSITE" id="PS51918">
    <property type="entry name" value="RADICAL_SAM"/>
    <property type="match status" value="1"/>
</dbReference>
<keyword evidence="6" id="KW-0411">Iron-sulfur</keyword>
<dbReference type="InterPro" id="IPR007197">
    <property type="entry name" value="rSAM"/>
</dbReference>
<dbReference type="PANTHER" id="PTHR43787">
    <property type="entry name" value="FEMO COFACTOR BIOSYNTHESIS PROTEIN NIFB-RELATED"/>
    <property type="match status" value="1"/>
</dbReference>
<sequence>MSYIFGPVPSRRLGRSLGVDVIGEKKICTLDCLYCELGKTTKRTVNRGHFARVDELMEEFISEYEKFRDSLDVVTITASGEPTLNIDLKTIAVKIKKIIDHPLAILTNSTLITEPEVREALHEFDIVVPSLDAADEDTFIKINRPSENISLQSVIDSLILFSKEFEGRLYIEILLLKGINDSDEHLNLLADIIRCCDYDKVQLNTAFRPGAYKEAVKLSDAELLNAAMHLKKRGIVVEPVENFVKTLDISSEIDLKKTLLQLINMRPCSYGDLCKLFGRQDKLDFVIEQLVTEGSVRSFEEKGETFYVSPFMKK</sequence>
<dbReference type="PANTHER" id="PTHR43787:SF11">
    <property type="entry name" value="UPF0026 PROTEIN SLR1464"/>
    <property type="match status" value="1"/>
</dbReference>
<evidence type="ECO:0000313" key="8">
    <source>
        <dbReference type="EMBL" id="TYB32807.1"/>
    </source>
</evidence>
<feature type="domain" description="Radical SAM core" evidence="7">
    <location>
        <begin position="9"/>
        <end position="256"/>
    </location>
</feature>
<evidence type="ECO:0000256" key="3">
    <source>
        <dbReference type="ARBA" id="ARBA00022691"/>
    </source>
</evidence>
<keyword evidence="3" id="KW-0949">S-adenosyl-L-methionine</keyword>
<dbReference type="AlphaFoldDB" id="A0A5D0MGK4"/>
<evidence type="ECO:0000259" key="7">
    <source>
        <dbReference type="PROSITE" id="PS51918"/>
    </source>
</evidence>
<gene>
    <name evidence="8" type="ORF">FXF49_09585</name>
</gene>
<dbReference type="SUPFAM" id="SSF102114">
    <property type="entry name" value="Radical SAM enzymes"/>
    <property type="match status" value="1"/>
</dbReference>
<evidence type="ECO:0000256" key="2">
    <source>
        <dbReference type="ARBA" id="ARBA00022485"/>
    </source>
</evidence>
<dbReference type="RefSeq" id="WP_303701675.1">
    <property type="nucleotide sequence ID" value="NZ_VSIV01000259.1"/>
</dbReference>
<dbReference type="SFLD" id="SFLDG01083">
    <property type="entry name" value="Uncharacterised_Radical_SAM_Su"/>
    <property type="match status" value="1"/>
</dbReference>
<dbReference type="GO" id="GO:0046872">
    <property type="term" value="F:metal ion binding"/>
    <property type="evidence" value="ECO:0007669"/>
    <property type="project" value="UniProtKB-KW"/>
</dbReference>
<dbReference type="Pfam" id="PF04055">
    <property type="entry name" value="Radical_SAM"/>
    <property type="match status" value="1"/>
</dbReference>
<dbReference type="Proteomes" id="UP000323337">
    <property type="component" value="Unassembled WGS sequence"/>
</dbReference>
<dbReference type="CDD" id="cd01335">
    <property type="entry name" value="Radical_SAM"/>
    <property type="match status" value="1"/>
</dbReference>
<evidence type="ECO:0000256" key="5">
    <source>
        <dbReference type="ARBA" id="ARBA00023004"/>
    </source>
</evidence>
<accession>A0A5D0MGK4</accession>
<dbReference type="InterPro" id="IPR040084">
    <property type="entry name" value="GTPase_Obg"/>
</dbReference>
<keyword evidence="4" id="KW-0479">Metal-binding</keyword>
<comment type="cofactor">
    <cofactor evidence="1">
        <name>[4Fe-4S] cluster</name>
        <dbReference type="ChEBI" id="CHEBI:49883"/>
    </cofactor>
</comment>
<dbReference type="GO" id="GO:0003824">
    <property type="term" value="F:catalytic activity"/>
    <property type="evidence" value="ECO:0007669"/>
    <property type="project" value="InterPro"/>
</dbReference>
<name>A0A5D0MGK4_FLESI</name>
<dbReference type="GO" id="GO:0051539">
    <property type="term" value="F:4 iron, 4 sulfur cluster binding"/>
    <property type="evidence" value="ECO:0007669"/>
    <property type="project" value="UniProtKB-KW"/>
</dbReference>
<dbReference type="EMBL" id="VSIV01000259">
    <property type="protein sequence ID" value="TYB32807.1"/>
    <property type="molecule type" value="Genomic_DNA"/>
</dbReference>
<organism evidence="8 9">
    <name type="scientific">Flexistipes sinusarabici</name>
    <dbReference type="NCBI Taxonomy" id="2352"/>
    <lineage>
        <taxon>Bacteria</taxon>
        <taxon>Pseudomonadati</taxon>
        <taxon>Deferribacterota</taxon>
        <taxon>Deferribacteres</taxon>
        <taxon>Deferribacterales</taxon>
        <taxon>Flexistipitaceae</taxon>
        <taxon>Flexistipes</taxon>
    </lineage>
</organism>
<keyword evidence="2" id="KW-0004">4Fe-4S</keyword>
<reference evidence="8 9" key="1">
    <citation type="submission" date="2019-08" db="EMBL/GenBank/DDBJ databases">
        <title>Genomic characterization of a novel candidate phylum (ARYD3) from a high temperature, high salinity tertiary oil reservoir in north central Oklahoma, USA.</title>
        <authorList>
            <person name="Youssef N.H."/>
            <person name="Yadav A."/>
            <person name="Elshahed M.S."/>
        </authorList>
    </citation>
    <scope>NUCLEOTIDE SEQUENCE [LARGE SCALE GENOMIC DNA]</scope>
    <source>
        <strain evidence="8">ARYD1</strain>
    </source>
</reference>
<dbReference type="SFLD" id="SFLDS00029">
    <property type="entry name" value="Radical_SAM"/>
    <property type="match status" value="1"/>
</dbReference>
<comment type="caution">
    <text evidence="8">The sequence shown here is derived from an EMBL/GenBank/DDBJ whole genome shotgun (WGS) entry which is preliminary data.</text>
</comment>